<comment type="caution">
    <text evidence="1">The sequence shown here is derived from an EMBL/GenBank/DDBJ whole genome shotgun (WGS) entry which is preliminary data.</text>
</comment>
<accession>A0A5D3DDR8</accession>
<name>A0A5D3DDR8_CUCMM</name>
<dbReference type="EMBL" id="SSTD01005662">
    <property type="protein sequence ID" value="TYK21449.1"/>
    <property type="molecule type" value="Genomic_DNA"/>
</dbReference>
<dbReference type="AlphaFoldDB" id="A0A5D3DDR8"/>
<proteinExistence type="predicted"/>
<dbReference type="Proteomes" id="UP000321947">
    <property type="component" value="Unassembled WGS sequence"/>
</dbReference>
<organism evidence="1 2">
    <name type="scientific">Cucumis melo var. makuwa</name>
    <name type="common">Oriental melon</name>
    <dbReference type="NCBI Taxonomy" id="1194695"/>
    <lineage>
        <taxon>Eukaryota</taxon>
        <taxon>Viridiplantae</taxon>
        <taxon>Streptophyta</taxon>
        <taxon>Embryophyta</taxon>
        <taxon>Tracheophyta</taxon>
        <taxon>Spermatophyta</taxon>
        <taxon>Magnoliopsida</taxon>
        <taxon>eudicotyledons</taxon>
        <taxon>Gunneridae</taxon>
        <taxon>Pentapetalae</taxon>
        <taxon>rosids</taxon>
        <taxon>fabids</taxon>
        <taxon>Cucurbitales</taxon>
        <taxon>Cucurbitaceae</taxon>
        <taxon>Benincaseae</taxon>
        <taxon>Cucumis</taxon>
    </lineage>
</organism>
<reference evidence="1 2" key="1">
    <citation type="submission" date="2019-08" db="EMBL/GenBank/DDBJ databases">
        <title>Draft genome sequences of two oriental melons (Cucumis melo L. var makuwa).</title>
        <authorList>
            <person name="Kwon S.-Y."/>
        </authorList>
    </citation>
    <scope>NUCLEOTIDE SEQUENCE [LARGE SCALE GENOMIC DNA]</scope>
    <source>
        <strain evidence="2">cv. Chang Bougi</strain>
        <tissue evidence="1">Leaf</tissue>
    </source>
</reference>
<gene>
    <name evidence="1" type="ORF">E5676_scaffold609G001190</name>
</gene>
<evidence type="ECO:0000313" key="1">
    <source>
        <dbReference type="EMBL" id="TYK21449.1"/>
    </source>
</evidence>
<protein>
    <submittedName>
        <fullName evidence="1">Uncharacterized protein</fullName>
    </submittedName>
</protein>
<sequence length="106" mass="11748">MVNAYKEEFGDKLHLGGITSIICVLKGEQVWGTTTTLQHPKFHTPSSSPSEPLSFVDTSSPSQVLTLTDGMLLRLFADLISKRCLLSLNMRARDMNSILFGQCMNE</sequence>
<evidence type="ECO:0000313" key="2">
    <source>
        <dbReference type="Proteomes" id="UP000321947"/>
    </source>
</evidence>